<proteinExistence type="predicted"/>
<dbReference type="Proteomes" id="UP001500390">
    <property type="component" value="Unassembled WGS sequence"/>
</dbReference>
<feature type="compositionally biased region" description="Gly residues" evidence="1">
    <location>
        <begin position="45"/>
        <end position="54"/>
    </location>
</feature>
<accession>A0ABP8K1E1</accession>
<protein>
    <submittedName>
        <fullName evidence="2">Uncharacterized protein</fullName>
    </submittedName>
</protein>
<feature type="region of interest" description="Disordered" evidence="1">
    <location>
        <begin position="32"/>
        <end position="54"/>
    </location>
</feature>
<sequence length="99" mass="9584">MDKAVPRSSKVPCTMAGTAAVLMSLTLGAATDRPREARGGRQRCGRGGAAGGSGEACSAVGHGGVEAGIGEACCDVGHGGVEAGIGEACSAVGMEPQWP</sequence>
<gene>
    <name evidence="2" type="ORF">GCM10023153_24100</name>
</gene>
<name>A0ABP8K1E1_9MICO</name>
<evidence type="ECO:0000313" key="3">
    <source>
        <dbReference type="Proteomes" id="UP001500390"/>
    </source>
</evidence>
<evidence type="ECO:0000256" key="1">
    <source>
        <dbReference type="SAM" id="MobiDB-lite"/>
    </source>
</evidence>
<reference evidence="3" key="1">
    <citation type="journal article" date="2019" name="Int. J. Syst. Evol. Microbiol.">
        <title>The Global Catalogue of Microorganisms (GCM) 10K type strain sequencing project: providing services to taxonomists for standard genome sequencing and annotation.</title>
        <authorList>
            <consortium name="The Broad Institute Genomics Platform"/>
            <consortium name="The Broad Institute Genome Sequencing Center for Infectious Disease"/>
            <person name="Wu L."/>
            <person name="Ma J."/>
        </authorList>
    </citation>
    <scope>NUCLEOTIDE SEQUENCE [LARGE SCALE GENOMIC DNA]</scope>
    <source>
        <strain evidence="3">JCM 17738</strain>
    </source>
</reference>
<dbReference type="EMBL" id="BAABFX010000033">
    <property type="protein sequence ID" value="GAA4398810.1"/>
    <property type="molecule type" value="Genomic_DNA"/>
</dbReference>
<organism evidence="2 3">
    <name type="scientific">Ornithinibacter aureus</name>
    <dbReference type="NCBI Taxonomy" id="622664"/>
    <lineage>
        <taxon>Bacteria</taxon>
        <taxon>Bacillati</taxon>
        <taxon>Actinomycetota</taxon>
        <taxon>Actinomycetes</taxon>
        <taxon>Micrococcales</taxon>
        <taxon>Intrasporangiaceae</taxon>
        <taxon>Ornithinibacter</taxon>
    </lineage>
</organism>
<evidence type="ECO:0000313" key="2">
    <source>
        <dbReference type="EMBL" id="GAA4398810.1"/>
    </source>
</evidence>
<comment type="caution">
    <text evidence="2">The sequence shown here is derived from an EMBL/GenBank/DDBJ whole genome shotgun (WGS) entry which is preliminary data.</text>
</comment>
<keyword evidence="3" id="KW-1185">Reference proteome</keyword>